<evidence type="ECO:0000313" key="2">
    <source>
        <dbReference type="Proteomes" id="UP000263517"/>
    </source>
</evidence>
<sequence>MSYYVEIEENQNSDLIIEIPEEVIETLGWQENTLLTWDIKGDGIILQRLNGEGGYEPLE</sequence>
<accession>A0A350P7V0</accession>
<proteinExistence type="predicted"/>
<reference evidence="1 2" key="1">
    <citation type="journal article" date="2018" name="Nat. Biotechnol.">
        <title>A standardized bacterial taxonomy based on genome phylogeny substantially revises the tree of life.</title>
        <authorList>
            <person name="Parks D.H."/>
            <person name="Chuvochina M."/>
            <person name="Waite D.W."/>
            <person name="Rinke C."/>
            <person name="Skarshewski A."/>
            <person name="Chaumeil P.A."/>
            <person name="Hugenholtz P."/>
        </authorList>
    </citation>
    <scope>NUCLEOTIDE SEQUENCE [LARGE SCALE GENOMIC DNA]</scope>
    <source>
        <strain evidence="1">UBA11978</strain>
    </source>
</reference>
<evidence type="ECO:0000313" key="1">
    <source>
        <dbReference type="EMBL" id="HAW77367.1"/>
    </source>
</evidence>
<gene>
    <name evidence="1" type="ORF">DCW74_16740</name>
</gene>
<comment type="caution">
    <text evidence="1">The sequence shown here is derived from an EMBL/GenBank/DDBJ whole genome shotgun (WGS) entry which is preliminary data.</text>
</comment>
<organism evidence="1 2">
    <name type="scientific">Alteromonas australica</name>
    <dbReference type="NCBI Taxonomy" id="589873"/>
    <lineage>
        <taxon>Bacteria</taxon>
        <taxon>Pseudomonadati</taxon>
        <taxon>Pseudomonadota</taxon>
        <taxon>Gammaproteobacteria</taxon>
        <taxon>Alteromonadales</taxon>
        <taxon>Alteromonadaceae</taxon>
        <taxon>Alteromonas/Salinimonas group</taxon>
        <taxon>Alteromonas</taxon>
    </lineage>
</organism>
<protein>
    <recommendedName>
        <fullName evidence="3">AbrB/MazE/SpoVT family DNA-binding domain-containing protein</fullName>
    </recommendedName>
</protein>
<dbReference type="Proteomes" id="UP000263517">
    <property type="component" value="Unassembled WGS sequence"/>
</dbReference>
<name>A0A350P7V0_9ALTE</name>
<dbReference type="AlphaFoldDB" id="A0A350P7V0"/>
<evidence type="ECO:0008006" key="3">
    <source>
        <dbReference type="Google" id="ProtNLM"/>
    </source>
</evidence>
<dbReference type="EMBL" id="DNAN01000587">
    <property type="protein sequence ID" value="HAW77367.1"/>
    <property type="molecule type" value="Genomic_DNA"/>
</dbReference>
<dbReference type="InterPro" id="IPR037914">
    <property type="entry name" value="SpoVT-AbrB_sf"/>
</dbReference>
<dbReference type="SUPFAM" id="SSF89447">
    <property type="entry name" value="AbrB/MazE/MraZ-like"/>
    <property type="match status" value="1"/>
</dbReference>